<comment type="caution">
    <text evidence="1">The sequence shown here is derived from an EMBL/GenBank/DDBJ whole genome shotgun (WGS) entry which is preliminary data.</text>
</comment>
<dbReference type="EMBL" id="JANKHG010000026">
    <property type="protein sequence ID" value="MCR2747544.1"/>
    <property type="molecule type" value="Genomic_DNA"/>
</dbReference>
<evidence type="ECO:0000313" key="2">
    <source>
        <dbReference type="Proteomes" id="UP001165267"/>
    </source>
</evidence>
<name>A0ABT1XN60_9BURK</name>
<organism evidence="1 2">
    <name type="scientific">Limnobacter parvus</name>
    <dbReference type="NCBI Taxonomy" id="2939690"/>
    <lineage>
        <taxon>Bacteria</taxon>
        <taxon>Pseudomonadati</taxon>
        <taxon>Pseudomonadota</taxon>
        <taxon>Betaproteobacteria</taxon>
        <taxon>Burkholderiales</taxon>
        <taxon>Burkholderiaceae</taxon>
        <taxon>Limnobacter</taxon>
    </lineage>
</organism>
<dbReference type="Gene3D" id="6.10.280.50">
    <property type="match status" value="1"/>
</dbReference>
<dbReference type="InterPro" id="IPR007420">
    <property type="entry name" value="DUF465"/>
</dbReference>
<gene>
    <name evidence="1" type="ORF">NSP04_12885</name>
</gene>
<proteinExistence type="predicted"/>
<reference evidence="1" key="1">
    <citation type="submission" date="2022-07" db="EMBL/GenBank/DDBJ databases">
        <authorList>
            <person name="Xamxidin M."/>
        </authorList>
    </citation>
    <scope>NUCLEOTIDE SEQUENCE</scope>
    <source>
        <strain evidence="1">YS8-69</strain>
    </source>
</reference>
<evidence type="ECO:0000313" key="1">
    <source>
        <dbReference type="EMBL" id="MCR2747544.1"/>
    </source>
</evidence>
<sequence>MCNTSSWLKFIPMVHTEDIESIKRRIVELQVEHRDLDQIIAMLTAQPGFDQLQIRRLKKRKLQIKDSITLLQIQLEPDIPA</sequence>
<dbReference type="InterPro" id="IPR038444">
    <property type="entry name" value="DUF465_sf"/>
</dbReference>
<accession>A0ABT1XN60</accession>
<dbReference type="Proteomes" id="UP001165267">
    <property type="component" value="Unassembled WGS sequence"/>
</dbReference>
<keyword evidence="2" id="KW-1185">Reference proteome</keyword>
<dbReference type="Pfam" id="PF04325">
    <property type="entry name" value="DUF465"/>
    <property type="match status" value="1"/>
</dbReference>
<protein>
    <submittedName>
        <fullName evidence="1">YdcH family protein</fullName>
    </submittedName>
</protein>